<organism evidence="3 4">
    <name type="scientific">Arabis nemorensis</name>
    <dbReference type="NCBI Taxonomy" id="586526"/>
    <lineage>
        <taxon>Eukaryota</taxon>
        <taxon>Viridiplantae</taxon>
        <taxon>Streptophyta</taxon>
        <taxon>Embryophyta</taxon>
        <taxon>Tracheophyta</taxon>
        <taxon>Spermatophyta</taxon>
        <taxon>Magnoliopsida</taxon>
        <taxon>eudicotyledons</taxon>
        <taxon>Gunneridae</taxon>
        <taxon>Pentapetalae</taxon>
        <taxon>rosids</taxon>
        <taxon>malvids</taxon>
        <taxon>Brassicales</taxon>
        <taxon>Brassicaceae</taxon>
        <taxon>Arabideae</taxon>
        <taxon>Arabis</taxon>
    </lineage>
</organism>
<feature type="domain" description="HAT C-terminal dimerisation" evidence="2">
    <location>
        <begin position="461"/>
        <end position="537"/>
    </location>
</feature>
<dbReference type="Pfam" id="PF04937">
    <property type="entry name" value="DUF659"/>
    <property type="match status" value="1"/>
</dbReference>
<evidence type="ECO:0000259" key="1">
    <source>
        <dbReference type="Pfam" id="PF04937"/>
    </source>
</evidence>
<evidence type="ECO:0008006" key="5">
    <source>
        <dbReference type="Google" id="ProtNLM"/>
    </source>
</evidence>
<protein>
    <recommendedName>
        <fullName evidence="5">DUF659 domain-containing protein</fullName>
    </recommendedName>
</protein>
<sequence>MDVHEHGVCVDKNSRVVQCNYCEKKMTTFYHLKRHLGGVGGDVAPCEQVKDFIRDTFRKMVTEETCGVNGGRSKSVSPENDDKHDLFDNKGQNCIGLKIPDSRDLNGWMLQEALKDVQDHVKKVKDSWEVTGCSILLDAWVDQGGRDLVAFVADCPGGPVYLKSFDVSDIKSDSNALISLVDGLIDEVGMHNVIQIIACSASGWVGELGKHFAGNRKGIFWSVSVSHCFELMLVKIGKMYFIGDIVDKISKITEFINNNKITEFIKAHSHGVDMTVFSSEFEFVSPYLTLESVFKSKNELAEMFASPDLNKEEDITISKLVKDSSFWETVERVVKCTSLLIRGLHLFITTNNQHVGYIYDTMDSIKESIAGEFNGNKLCYMPLWDVIDDVWNEHLHIPLHAAGYFLNPTAFYSSDFLLDPEVATCVTASLVHLVKECPIQLKVASQLDMYRLGQDCFNEASQADQISGVSPAEWWSQKANEYPELQSFAVKILSQTCEGASRYKLKRSFAEKLLFTEEMSHYEQYHLEELAFVHYNLHLQSYKAKVKEEH</sequence>
<evidence type="ECO:0000259" key="2">
    <source>
        <dbReference type="Pfam" id="PF05699"/>
    </source>
</evidence>
<dbReference type="AlphaFoldDB" id="A0A565CVI8"/>
<dbReference type="InterPro" id="IPR007021">
    <property type="entry name" value="DUF659"/>
</dbReference>
<evidence type="ECO:0000313" key="3">
    <source>
        <dbReference type="EMBL" id="VVB17561.1"/>
    </source>
</evidence>
<dbReference type="PANTHER" id="PTHR32166">
    <property type="entry name" value="OSJNBA0013A04.12 PROTEIN"/>
    <property type="match status" value="1"/>
</dbReference>
<keyword evidence="4" id="KW-1185">Reference proteome</keyword>
<dbReference type="Pfam" id="PF05699">
    <property type="entry name" value="Dimer_Tnp_hAT"/>
    <property type="match status" value="1"/>
</dbReference>
<proteinExistence type="predicted"/>
<feature type="domain" description="DUF659" evidence="1">
    <location>
        <begin position="100"/>
        <end position="252"/>
    </location>
</feature>
<dbReference type="OrthoDB" id="1741262at2759"/>
<name>A0A565CVI8_9BRAS</name>
<gene>
    <name evidence="3" type="ORF">ANE_LOCUS28005</name>
</gene>
<dbReference type="EMBL" id="CABITT030000008">
    <property type="protein sequence ID" value="VVB17561.1"/>
    <property type="molecule type" value="Genomic_DNA"/>
</dbReference>
<dbReference type="Proteomes" id="UP000489600">
    <property type="component" value="Unassembled WGS sequence"/>
</dbReference>
<dbReference type="SUPFAM" id="SSF53098">
    <property type="entry name" value="Ribonuclease H-like"/>
    <property type="match status" value="1"/>
</dbReference>
<dbReference type="GO" id="GO:0046983">
    <property type="term" value="F:protein dimerization activity"/>
    <property type="evidence" value="ECO:0007669"/>
    <property type="project" value="InterPro"/>
</dbReference>
<dbReference type="InterPro" id="IPR012337">
    <property type="entry name" value="RNaseH-like_sf"/>
</dbReference>
<dbReference type="InterPro" id="IPR008906">
    <property type="entry name" value="HATC_C_dom"/>
</dbReference>
<dbReference type="PANTHER" id="PTHR32166:SF63">
    <property type="entry name" value="HAT TRANSPOSON SUPERFAMILY PROTEIN"/>
    <property type="match status" value="1"/>
</dbReference>
<evidence type="ECO:0000313" key="4">
    <source>
        <dbReference type="Proteomes" id="UP000489600"/>
    </source>
</evidence>
<comment type="caution">
    <text evidence="3">The sequence shown here is derived from an EMBL/GenBank/DDBJ whole genome shotgun (WGS) entry which is preliminary data.</text>
</comment>
<reference evidence="3" key="1">
    <citation type="submission" date="2019-07" db="EMBL/GenBank/DDBJ databases">
        <authorList>
            <person name="Dittberner H."/>
        </authorList>
    </citation>
    <scope>NUCLEOTIDE SEQUENCE [LARGE SCALE GENOMIC DNA]</scope>
</reference>
<accession>A0A565CVI8</accession>